<sequence>MAAATHPATESPEGPWLNLRNCAVDCGLRTYTDSYEEEIDEHRRELLVLMDDNEELRYLLEDLENLLCQANIKIKEAA</sequence>
<feature type="coiled-coil region" evidence="1">
    <location>
        <begin position="32"/>
        <end position="66"/>
    </location>
</feature>
<accession>A0AAV7QYR6</accession>
<comment type="caution">
    <text evidence="2">The sequence shown here is derived from an EMBL/GenBank/DDBJ whole genome shotgun (WGS) entry which is preliminary data.</text>
</comment>
<organism evidence="2 3">
    <name type="scientific">Pleurodeles waltl</name>
    <name type="common">Iberian ribbed newt</name>
    <dbReference type="NCBI Taxonomy" id="8319"/>
    <lineage>
        <taxon>Eukaryota</taxon>
        <taxon>Metazoa</taxon>
        <taxon>Chordata</taxon>
        <taxon>Craniata</taxon>
        <taxon>Vertebrata</taxon>
        <taxon>Euteleostomi</taxon>
        <taxon>Amphibia</taxon>
        <taxon>Batrachia</taxon>
        <taxon>Caudata</taxon>
        <taxon>Salamandroidea</taxon>
        <taxon>Salamandridae</taxon>
        <taxon>Pleurodelinae</taxon>
        <taxon>Pleurodeles</taxon>
    </lineage>
</organism>
<dbReference type="EMBL" id="JANPWB010000010">
    <property type="protein sequence ID" value="KAJ1144446.1"/>
    <property type="molecule type" value="Genomic_DNA"/>
</dbReference>
<keyword evidence="1" id="KW-0175">Coiled coil</keyword>
<proteinExistence type="predicted"/>
<reference evidence="2" key="1">
    <citation type="journal article" date="2022" name="bioRxiv">
        <title>Sequencing and chromosome-scale assembly of the giantPleurodeles waltlgenome.</title>
        <authorList>
            <person name="Brown T."/>
            <person name="Elewa A."/>
            <person name="Iarovenko S."/>
            <person name="Subramanian E."/>
            <person name="Araus A.J."/>
            <person name="Petzold A."/>
            <person name="Susuki M."/>
            <person name="Suzuki K.-i.T."/>
            <person name="Hayashi T."/>
            <person name="Toyoda A."/>
            <person name="Oliveira C."/>
            <person name="Osipova E."/>
            <person name="Leigh N.D."/>
            <person name="Simon A."/>
            <person name="Yun M.H."/>
        </authorList>
    </citation>
    <scope>NUCLEOTIDE SEQUENCE</scope>
    <source>
        <strain evidence="2">20211129_DDA</strain>
        <tissue evidence="2">Liver</tissue>
    </source>
</reference>
<dbReference type="Proteomes" id="UP001066276">
    <property type="component" value="Chromosome 6"/>
</dbReference>
<evidence type="ECO:0000313" key="3">
    <source>
        <dbReference type="Proteomes" id="UP001066276"/>
    </source>
</evidence>
<gene>
    <name evidence="2" type="ORF">NDU88_010745</name>
</gene>
<dbReference type="AlphaFoldDB" id="A0AAV7QYR6"/>
<name>A0AAV7QYR6_PLEWA</name>
<evidence type="ECO:0000256" key="1">
    <source>
        <dbReference type="SAM" id="Coils"/>
    </source>
</evidence>
<keyword evidence="3" id="KW-1185">Reference proteome</keyword>
<evidence type="ECO:0000313" key="2">
    <source>
        <dbReference type="EMBL" id="KAJ1144446.1"/>
    </source>
</evidence>
<protein>
    <submittedName>
        <fullName evidence="2">Uncharacterized protein</fullName>
    </submittedName>
</protein>